<proteinExistence type="predicted"/>
<protein>
    <recommendedName>
        <fullName evidence="2">asparagine synthase (glutamine-hydrolyzing)</fullName>
        <ecNumber evidence="2">6.3.5.4</ecNumber>
    </recommendedName>
</protein>
<evidence type="ECO:0000256" key="2">
    <source>
        <dbReference type="ARBA" id="ARBA00012737"/>
    </source>
</evidence>
<evidence type="ECO:0000313" key="5">
    <source>
        <dbReference type="EMBL" id="GHH52144.1"/>
    </source>
</evidence>
<reference evidence="5" key="2">
    <citation type="submission" date="2020-09" db="EMBL/GenBank/DDBJ databases">
        <authorList>
            <person name="Sun Q."/>
            <person name="Ohkuma M."/>
        </authorList>
    </citation>
    <scope>NUCLEOTIDE SEQUENCE</scope>
    <source>
        <strain evidence="5">JCM 13306</strain>
    </source>
</reference>
<dbReference type="RefSeq" id="WP_434028997.1">
    <property type="nucleotide sequence ID" value="NZ_BNBA01000010.1"/>
</dbReference>
<dbReference type="PANTHER" id="PTHR43284:SF1">
    <property type="entry name" value="ASPARAGINE SYNTHETASE"/>
    <property type="match status" value="1"/>
</dbReference>
<dbReference type="GO" id="GO:0006529">
    <property type="term" value="P:asparagine biosynthetic process"/>
    <property type="evidence" value="ECO:0007669"/>
    <property type="project" value="InterPro"/>
</dbReference>
<organism evidence="5 6">
    <name type="scientific">Xanthomonas boreopolis</name>
    <dbReference type="NCBI Taxonomy" id="86183"/>
    <lineage>
        <taxon>Bacteria</taxon>
        <taxon>Pseudomonadati</taxon>
        <taxon>Pseudomonadota</taxon>
        <taxon>Gammaproteobacteria</taxon>
        <taxon>Lysobacterales</taxon>
        <taxon>Lysobacteraceae</taxon>
        <taxon>Xanthomonas</taxon>
    </lineage>
</organism>
<evidence type="ECO:0000256" key="1">
    <source>
        <dbReference type="ARBA" id="ARBA00005187"/>
    </source>
</evidence>
<dbReference type="SUPFAM" id="SSF52402">
    <property type="entry name" value="Adenine nucleotide alpha hydrolases-like"/>
    <property type="match status" value="1"/>
</dbReference>
<dbReference type="PANTHER" id="PTHR43284">
    <property type="entry name" value="ASPARAGINE SYNTHETASE (GLUTAMINE-HYDROLYZING)"/>
    <property type="match status" value="1"/>
</dbReference>
<gene>
    <name evidence="5" type="ORF">GCM10009090_15340</name>
</gene>
<evidence type="ECO:0000313" key="6">
    <source>
        <dbReference type="Proteomes" id="UP000623958"/>
    </source>
</evidence>
<reference evidence="5" key="1">
    <citation type="journal article" date="2014" name="Int. J. Syst. Evol. Microbiol.">
        <title>Complete genome sequence of Corynebacterium casei LMG S-19264T (=DSM 44701T), isolated from a smear-ripened cheese.</title>
        <authorList>
            <consortium name="US DOE Joint Genome Institute (JGI-PGF)"/>
            <person name="Walter F."/>
            <person name="Albersmeier A."/>
            <person name="Kalinowski J."/>
            <person name="Ruckert C."/>
        </authorList>
    </citation>
    <scope>NUCLEOTIDE SEQUENCE</scope>
    <source>
        <strain evidence="5">JCM 13306</strain>
    </source>
</reference>
<name>A0A919KHQ7_9XANT</name>
<feature type="domain" description="Asparagine synthetase" evidence="4">
    <location>
        <begin position="222"/>
        <end position="578"/>
    </location>
</feature>
<dbReference type="Proteomes" id="UP000623958">
    <property type="component" value="Unassembled WGS sequence"/>
</dbReference>
<evidence type="ECO:0000259" key="4">
    <source>
        <dbReference type="Pfam" id="PF00733"/>
    </source>
</evidence>
<accession>A0A919KHQ7</accession>
<comment type="caution">
    <text evidence="5">The sequence shown here is derived from an EMBL/GenBank/DDBJ whole genome shotgun (WGS) entry which is preliminary data.</text>
</comment>
<dbReference type="InterPro" id="IPR051786">
    <property type="entry name" value="ASN_synthetase/amidase"/>
</dbReference>
<dbReference type="InterPro" id="IPR014729">
    <property type="entry name" value="Rossmann-like_a/b/a_fold"/>
</dbReference>
<dbReference type="EMBL" id="BNBA01000010">
    <property type="protein sequence ID" value="GHH52144.1"/>
    <property type="molecule type" value="Genomic_DNA"/>
</dbReference>
<dbReference type="GO" id="GO:0005829">
    <property type="term" value="C:cytosol"/>
    <property type="evidence" value="ECO:0007669"/>
    <property type="project" value="TreeGrafter"/>
</dbReference>
<comment type="pathway">
    <text evidence="1">Amino-acid biosynthesis; L-asparagine biosynthesis; L-asparagine from L-aspartate (L-Gln route): step 1/1.</text>
</comment>
<dbReference type="GO" id="GO:0004066">
    <property type="term" value="F:asparagine synthase (glutamine-hydrolyzing) activity"/>
    <property type="evidence" value="ECO:0007669"/>
    <property type="project" value="UniProtKB-EC"/>
</dbReference>
<dbReference type="Pfam" id="PF00733">
    <property type="entry name" value="Asn_synthase"/>
    <property type="match status" value="1"/>
</dbReference>
<dbReference type="AlphaFoldDB" id="A0A919KHQ7"/>
<comment type="catalytic activity">
    <reaction evidence="3">
        <text>L-aspartate + L-glutamine + ATP + H2O = L-asparagine + L-glutamate + AMP + diphosphate + H(+)</text>
        <dbReference type="Rhea" id="RHEA:12228"/>
        <dbReference type="ChEBI" id="CHEBI:15377"/>
        <dbReference type="ChEBI" id="CHEBI:15378"/>
        <dbReference type="ChEBI" id="CHEBI:29985"/>
        <dbReference type="ChEBI" id="CHEBI:29991"/>
        <dbReference type="ChEBI" id="CHEBI:30616"/>
        <dbReference type="ChEBI" id="CHEBI:33019"/>
        <dbReference type="ChEBI" id="CHEBI:58048"/>
        <dbReference type="ChEBI" id="CHEBI:58359"/>
        <dbReference type="ChEBI" id="CHEBI:456215"/>
        <dbReference type="EC" id="6.3.5.4"/>
    </reaction>
</comment>
<keyword evidence="6" id="KW-1185">Reference proteome</keyword>
<evidence type="ECO:0000256" key="3">
    <source>
        <dbReference type="ARBA" id="ARBA00048741"/>
    </source>
</evidence>
<dbReference type="InterPro" id="IPR001962">
    <property type="entry name" value="Asn_synthase"/>
</dbReference>
<dbReference type="EC" id="6.3.5.4" evidence="2"/>
<dbReference type="Gene3D" id="3.40.50.620">
    <property type="entry name" value="HUPs"/>
    <property type="match status" value="1"/>
</dbReference>
<sequence length="589" mass="64066">MARAYLVMADADRLSGGPDPMELNTVLQGADMQLRSTSATFAVYTSGETPTLHLPGGGIVVGDLHTRSGTAIRHASQLPAASSAAALRRHILKNCWGDYILILPEANDPRSVGITRSPSPACDLQCVYSLEEGTGFLTSHITLAERLGLCRRRVDFEQVAHQLAYPGLKTARTCLAGIRELLPGCTIHLHDGTARASLDWNPWEFVDAGSRPADPHEAASSVRDAIETVVHAWAEQDGSVLLELSGGLDSSIVGACLRESRARVTCLTLTTPVPGADEREYAGLVAGMLGVGLQAQELRYGDAPYRFPLPPDIVTPVIGPLQYAVDRTMQAIADRESVDSHFTGGGGDTVFGYLMNAAPAADAFLGAGLVAGIRAVRDISAFHQCTYWKAARLTLRKLRTQGEPYGIDRSFLPPRARVPEPEPHPWLSPPARFLPGDRQRVLELSATQFFRDSCPRALVRRLRMPLLSQPVVEACLRVPSWMWFHGGQNRAVARLGFAHALPPRILARKSKGTFTAYLGALYRRELAGMLAFLLHGQLEAHGLLDGDKLRALAKGEMPRGDNAFMRIFQLCALENWVRQQSPPGGPVHR</sequence>